<keyword evidence="14" id="KW-1015">Disulfide bond</keyword>
<evidence type="ECO:0000259" key="21">
    <source>
        <dbReference type="PROSITE" id="PS50927"/>
    </source>
</evidence>
<evidence type="ECO:0000256" key="11">
    <source>
        <dbReference type="ARBA" id="ARBA00022840"/>
    </source>
</evidence>
<keyword evidence="4" id="KW-0597">Phosphoprotein</keyword>
<dbReference type="Pfam" id="PF08276">
    <property type="entry name" value="PAN_2"/>
    <property type="match status" value="1"/>
</dbReference>
<dbReference type="EMBL" id="LUHQ01000004">
    <property type="protein sequence ID" value="OAP00906.1"/>
    <property type="molecule type" value="Genomic_DNA"/>
</dbReference>
<feature type="transmembrane region" description="Helical" evidence="18">
    <location>
        <begin position="467"/>
        <end position="490"/>
    </location>
</feature>
<evidence type="ECO:0000259" key="22">
    <source>
        <dbReference type="PROSITE" id="PS50948"/>
    </source>
</evidence>
<keyword evidence="12 18" id="KW-1133">Transmembrane helix</keyword>
<comment type="catalytic activity">
    <reaction evidence="17">
        <text>L-threonyl-[protein] + ATP = O-phospho-L-threonyl-[protein] + ADP + H(+)</text>
        <dbReference type="Rhea" id="RHEA:46608"/>
        <dbReference type="Rhea" id="RHEA-COMP:11060"/>
        <dbReference type="Rhea" id="RHEA-COMP:11605"/>
        <dbReference type="ChEBI" id="CHEBI:15378"/>
        <dbReference type="ChEBI" id="CHEBI:30013"/>
        <dbReference type="ChEBI" id="CHEBI:30616"/>
        <dbReference type="ChEBI" id="CHEBI:61977"/>
        <dbReference type="ChEBI" id="CHEBI:456216"/>
        <dbReference type="EC" id="2.7.11.1"/>
    </reaction>
</comment>
<dbReference type="InterPro" id="IPR024171">
    <property type="entry name" value="SRK-like_kinase"/>
</dbReference>
<evidence type="ECO:0000256" key="5">
    <source>
        <dbReference type="ARBA" id="ARBA00022679"/>
    </source>
</evidence>
<dbReference type="ExpressionAtlas" id="A0A178V4X9">
    <property type="expression patterns" value="baseline and differential"/>
</dbReference>
<evidence type="ECO:0000256" key="8">
    <source>
        <dbReference type="ARBA" id="ARBA00022734"/>
    </source>
</evidence>
<dbReference type="GO" id="GO:0048544">
    <property type="term" value="P:recognition of pollen"/>
    <property type="evidence" value="ECO:0007669"/>
    <property type="project" value="InterPro"/>
</dbReference>
<comment type="catalytic activity">
    <reaction evidence="17">
        <text>L-seryl-[protein] + ATP = O-phospho-L-seryl-[protein] + ADP + H(+)</text>
        <dbReference type="Rhea" id="RHEA:17989"/>
        <dbReference type="Rhea" id="RHEA-COMP:9863"/>
        <dbReference type="Rhea" id="RHEA-COMP:11604"/>
        <dbReference type="ChEBI" id="CHEBI:15378"/>
        <dbReference type="ChEBI" id="CHEBI:29999"/>
        <dbReference type="ChEBI" id="CHEBI:30616"/>
        <dbReference type="ChEBI" id="CHEBI:83421"/>
        <dbReference type="ChEBI" id="CHEBI:456216"/>
        <dbReference type="EC" id="2.7.11.1"/>
    </reaction>
</comment>
<evidence type="ECO:0000256" key="2">
    <source>
        <dbReference type="ARBA" id="ARBA00022475"/>
    </source>
</evidence>
<dbReference type="PROSITE" id="PS00108">
    <property type="entry name" value="PROTEIN_KINASE_ST"/>
    <property type="match status" value="1"/>
</dbReference>
<proteinExistence type="inferred from homology"/>
<dbReference type="InterPro" id="IPR003609">
    <property type="entry name" value="Pan_app"/>
</dbReference>
<dbReference type="PIRSF" id="PIRSF000641">
    <property type="entry name" value="SRK"/>
    <property type="match status" value="1"/>
</dbReference>
<comment type="subcellular location">
    <subcellularLocation>
        <location evidence="1">Cell membrane</location>
        <topology evidence="1">Single-pass type I membrane protein</topology>
    </subcellularLocation>
</comment>
<dbReference type="CDD" id="cd00028">
    <property type="entry name" value="B_lectin"/>
    <property type="match status" value="1"/>
</dbReference>
<name>A0A178V4X9_ARATH</name>
<dbReference type="SUPFAM" id="SSF51110">
    <property type="entry name" value="alpha-D-mannose-specific plant lectins"/>
    <property type="match status" value="1"/>
</dbReference>
<dbReference type="GO" id="GO:0004674">
    <property type="term" value="F:protein serine/threonine kinase activity"/>
    <property type="evidence" value="ECO:0007669"/>
    <property type="project" value="UniProtKB-KW"/>
</dbReference>
<dbReference type="SMART" id="SM00220">
    <property type="entry name" value="S_TKc"/>
    <property type="match status" value="1"/>
</dbReference>
<evidence type="ECO:0000313" key="23">
    <source>
        <dbReference type="EMBL" id="OAP00906.1"/>
    </source>
</evidence>
<evidence type="ECO:0000256" key="15">
    <source>
        <dbReference type="ARBA" id="ARBA00023170"/>
    </source>
</evidence>
<evidence type="ECO:0000256" key="7">
    <source>
        <dbReference type="ARBA" id="ARBA00022729"/>
    </source>
</evidence>
<dbReference type="Pfam" id="PF00954">
    <property type="entry name" value="S_locus_glycop"/>
    <property type="match status" value="1"/>
</dbReference>
<keyword evidence="2" id="KW-1003">Cell membrane</keyword>
<evidence type="ECO:0000256" key="17">
    <source>
        <dbReference type="PIRNR" id="PIRNR000641"/>
    </source>
</evidence>
<keyword evidence="15" id="KW-0675">Receptor</keyword>
<gene>
    <name evidence="23" type="ordered locus">AXX17_At4g13390</name>
</gene>
<dbReference type="FunFam" id="1.10.510.10:FF:000345">
    <property type="entry name" value="G-type lectin S-receptor-like serine/threonine-protein kinase"/>
    <property type="match status" value="1"/>
</dbReference>
<evidence type="ECO:0000256" key="3">
    <source>
        <dbReference type="ARBA" id="ARBA00022527"/>
    </source>
</evidence>
<dbReference type="GO" id="GO:0005886">
    <property type="term" value="C:plasma membrane"/>
    <property type="evidence" value="ECO:0007669"/>
    <property type="project" value="UniProtKB-SubCell"/>
</dbReference>
<evidence type="ECO:0000256" key="4">
    <source>
        <dbReference type="ARBA" id="ARBA00022553"/>
    </source>
</evidence>
<keyword evidence="5 17" id="KW-0808">Transferase</keyword>
<feature type="signal peptide" evidence="19">
    <location>
        <begin position="1"/>
        <end position="26"/>
    </location>
</feature>
<evidence type="ECO:0000256" key="13">
    <source>
        <dbReference type="ARBA" id="ARBA00023136"/>
    </source>
</evidence>
<feature type="chain" id="PRO_5008094618" description="Receptor-like serine/threonine-protein kinase" evidence="19">
    <location>
        <begin position="27"/>
        <end position="853"/>
    </location>
</feature>
<dbReference type="InterPro" id="IPR001480">
    <property type="entry name" value="Bulb-type_lectin_dom"/>
</dbReference>
<keyword evidence="13 18" id="KW-0472">Membrane</keyword>
<feature type="domain" description="Apple" evidence="22">
    <location>
        <begin position="368"/>
        <end position="447"/>
    </location>
</feature>
<keyword evidence="10 17" id="KW-0418">Kinase</keyword>
<dbReference type="InterPro" id="IPR008271">
    <property type="entry name" value="Ser/Thr_kinase_AS"/>
</dbReference>
<evidence type="ECO:0000256" key="12">
    <source>
        <dbReference type="ARBA" id="ARBA00022989"/>
    </source>
</evidence>
<accession>A0A178V4X9</accession>
<dbReference type="CDD" id="cd14066">
    <property type="entry name" value="STKc_IRAK"/>
    <property type="match status" value="1"/>
</dbReference>
<sequence length="853" mass="96048">MQICKKNVFLLYYGVLVFLSFQVSSSTDTISTNQPLSGFETIVSSGDIFELGLFTPTPDTYDHRNYYIGMWYRHVSPQTIVWVANRESPLGGDASTYLLKILDGNLILHDNISATRKSHTEGTSRRSPQKISEGNLLFHETVWSTGVNSSMSKDVQAVLLDSGNLVLRDGPNSSAAVLWQSFDHPSDTWLPGGKIRLGSQLFTSWESLIDPSPGRYSLEFDPKLHSLVTVWNRSKSYWSSGPLYDWLQSFKGFPELQGTKLSFTLNMDESYITFSVDPQSRYRLVMGVSGQFMLQVWHVDLQSWRVILSQPDNRCDVYNSCGSFGICNENREPPPCRCVLGFKREFSQGSDDSNDYSGGCKRETYLHCYKRNDEFLPIENMKLATDPTTASVLTSGTFTTCASRCVADCSCQAYANDGNKCLVWTKDAFNLQQLDANKGHTFFLRLASSNISTANNRKTEHSKGKSIVLPVVLASLVATAACFVGLYCCISSRIRRKKKQRDEKHSRELLEGGLIDDAGENMCYLNLHDIMVATNSFSRKKKLGEGGFGPVYKGKLPNGMEVAIKRLSKKSSQGLTEFKNEVVLIIKLQHKNLVRLLGYCVEGDEKLLIYEYMSNKSLDVLLFGEHTDSFKSRKLDWETRMKIVNGTTRGLQYLHEYSRLRIIHRDLKASNILLDDEMNPKISDFGTARIFGCKQIDDSTQRIVGTFGYMSPEYALGGVISEKSDIYSFGVLLLEIISGKKATRFVHNDQKHSLIAYAWESWCETKGVSIIDEALCGSYSLEEAVRCIHIALLCVQDHPKDRPMISQIVYMLSNDNTLPIPKQPTFSNVLNGDQQLDYVFSINEATQTELEAR</sequence>
<evidence type="ECO:0000256" key="18">
    <source>
        <dbReference type="SAM" id="Phobius"/>
    </source>
</evidence>
<dbReference type="Proteomes" id="UP000078284">
    <property type="component" value="Chromosome 4"/>
</dbReference>
<evidence type="ECO:0000259" key="20">
    <source>
        <dbReference type="PROSITE" id="PS50011"/>
    </source>
</evidence>
<dbReference type="InterPro" id="IPR036426">
    <property type="entry name" value="Bulb-type_lectin_dom_sf"/>
</dbReference>
<dbReference type="EC" id="2.7.11.1" evidence="17"/>
<dbReference type="FunFam" id="3.30.200.20:FF:000418">
    <property type="entry name" value="G-type lectin S-receptor-like serine/threonine-protein kinase"/>
    <property type="match status" value="1"/>
</dbReference>
<evidence type="ECO:0000256" key="6">
    <source>
        <dbReference type="ARBA" id="ARBA00022692"/>
    </source>
</evidence>
<dbReference type="PROSITE" id="PS50927">
    <property type="entry name" value="BULB_LECTIN"/>
    <property type="match status" value="1"/>
</dbReference>
<organism evidence="23 24">
    <name type="scientific">Arabidopsis thaliana</name>
    <name type="common">Mouse-ear cress</name>
    <dbReference type="NCBI Taxonomy" id="3702"/>
    <lineage>
        <taxon>Eukaryota</taxon>
        <taxon>Viridiplantae</taxon>
        <taxon>Streptophyta</taxon>
        <taxon>Embryophyta</taxon>
        <taxon>Tracheophyta</taxon>
        <taxon>Spermatophyta</taxon>
        <taxon>Magnoliopsida</taxon>
        <taxon>eudicotyledons</taxon>
        <taxon>Gunneridae</taxon>
        <taxon>Pentapetalae</taxon>
        <taxon>rosids</taxon>
        <taxon>malvids</taxon>
        <taxon>Brassicales</taxon>
        <taxon>Brassicaceae</taxon>
        <taxon>Camelineae</taxon>
        <taxon>Arabidopsis</taxon>
    </lineage>
</organism>
<evidence type="ECO:0000313" key="24">
    <source>
        <dbReference type="Proteomes" id="UP000078284"/>
    </source>
</evidence>
<dbReference type="CDD" id="cd01098">
    <property type="entry name" value="PAN_AP_plant"/>
    <property type="match status" value="1"/>
</dbReference>
<dbReference type="Pfam" id="PF00069">
    <property type="entry name" value="Pkinase"/>
    <property type="match status" value="1"/>
</dbReference>
<dbReference type="SMART" id="SM00108">
    <property type="entry name" value="B_lectin"/>
    <property type="match status" value="1"/>
</dbReference>
<evidence type="ECO:0000256" key="9">
    <source>
        <dbReference type="ARBA" id="ARBA00022741"/>
    </source>
</evidence>
<dbReference type="PANTHER" id="PTHR27002:SF975">
    <property type="entry name" value="PROTEIN KINASE DOMAIN-CONTAINING PROTEIN"/>
    <property type="match status" value="1"/>
</dbReference>
<keyword evidence="16" id="KW-0325">Glycoprotein</keyword>
<keyword evidence="3 17" id="KW-0723">Serine/threonine-protein kinase</keyword>
<comment type="caution">
    <text evidence="23">The sequence shown here is derived from an EMBL/GenBank/DDBJ whole genome shotgun (WGS) entry which is preliminary data.</text>
</comment>
<evidence type="ECO:0000256" key="16">
    <source>
        <dbReference type="ARBA" id="ARBA00023180"/>
    </source>
</evidence>
<keyword evidence="9 17" id="KW-0547">Nucleotide-binding</keyword>
<dbReference type="GO" id="GO:0106310">
    <property type="term" value="F:protein serine kinase activity"/>
    <property type="evidence" value="ECO:0007669"/>
    <property type="project" value="RHEA"/>
</dbReference>
<evidence type="ECO:0000256" key="14">
    <source>
        <dbReference type="ARBA" id="ARBA00023157"/>
    </source>
</evidence>
<dbReference type="AlphaFoldDB" id="A0A178V4X9"/>
<dbReference type="Gene3D" id="2.90.10.10">
    <property type="entry name" value="Bulb-type lectin domain"/>
    <property type="match status" value="1"/>
</dbReference>
<dbReference type="FunFam" id="2.90.10.10:FF:000022">
    <property type="entry name" value="Receptor-like protein kinase 4"/>
    <property type="match status" value="1"/>
</dbReference>
<dbReference type="Gene3D" id="3.30.200.20">
    <property type="entry name" value="Phosphorylase Kinase, domain 1"/>
    <property type="match status" value="1"/>
</dbReference>
<keyword evidence="6 18" id="KW-0812">Transmembrane</keyword>
<evidence type="ECO:0000256" key="10">
    <source>
        <dbReference type="ARBA" id="ARBA00022777"/>
    </source>
</evidence>
<dbReference type="InterPro" id="IPR011009">
    <property type="entry name" value="Kinase-like_dom_sf"/>
</dbReference>
<dbReference type="PROSITE" id="PS50948">
    <property type="entry name" value="PAN"/>
    <property type="match status" value="1"/>
</dbReference>
<comment type="similarity">
    <text evidence="17">Belongs to the protein kinase superfamily. Ser/Thr protein kinase family.</text>
</comment>
<keyword evidence="7 19" id="KW-0732">Signal</keyword>
<evidence type="ECO:0000256" key="19">
    <source>
        <dbReference type="SAM" id="SignalP"/>
    </source>
</evidence>
<keyword evidence="11 17" id="KW-0067">ATP-binding</keyword>
<dbReference type="Gene3D" id="1.10.510.10">
    <property type="entry name" value="Transferase(Phosphotransferase) domain 1"/>
    <property type="match status" value="1"/>
</dbReference>
<dbReference type="Pfam" id="PF01453">
    <property type="entry name" value="B_lectin"/>
    <property type="match status" value="1"/>
</dbReference>
<dbReference type="PANTHER" id="PTHR27002">
    <property type="entry name" value="RECEPTOR-LIKE SERINE/THREONINE-PROTEIN KINASE SD1-8"/>
    <property type="match status" value="1"/>
</dbReference>
<dbReference type="PROSITE" id="PS50011">
    <property type="entry name" value="PROTEIN_KINASE_DOM"/>
    <property type="match status" value="1"/>
</dbReference>
<dbReference type="GO" id="GO:0045087">
    <property type="term" value="P:innate immune response"/>
    <property type="evidence" value="ECO:0007669"/>
    <property type="project" value="UniProtKB-ARBA"/>
</dbReference>
<dbReference type="SMART" id="SM00473">
    <property type="entry name" value="PAN_AP"/>
    <property type="match status" value="1"/>
</dbReference>
<dbReference type="GO" id="GO:0005524">
    <property type="term" value="F:ATP binding"/>
    <property type="evidence" value="ECO:0007669"/>
    <property type="project" value="UniProtKB-KW"/>
</dbReference>
<dbReference type="InterPro" id="IPR000858">
    <property type="entry name" value="S_locus_glycoprot_dom"/>
</dbReference>
<protein>
    <recommendedName>
        <fullName evidence="17">Receptor-like serine/threonine-protein kinase</fullName>
        <ecNumber evidence="17">2.7.11.1</ecNumber>
    </recommendedName>
</protein>
<feature type="domain" description="Protein kinase" evidence="20">
    <location>
        <begin position="537"/>
        <end position="826"/>
    </location>
</feature>
<dbReference type="GO" id="GO:0030246">
    <property type="term" value="F:carbohydrate binding"/>
    <property type="evidence" value="ECO:0007669"/>
    <property type="project" value="UniProtKB-KW"/>
</dbReference>
<dbReference type="InterPro" id="IPR000719">
    <property type="entry name" value="Prot_kinase_dom"/>
</dbReference>
<dbReference type="SUPFAM" id="SSF56112">
    <property type="entry name" value="Protein kinase-like (PK-like)"/>
    <property type="match status" value="1"/>
</dbReference>
<reference evidence="24" key="1">
    <citation type="journal article" date="2016" name="Proc. Natl. Acad. Sci. U.S.A.">
        <title>Chromosome-level assembly of Arabidopsis thaliana Ler reveals the extent of translocation and inversion polymorphisms.</title>
        <authorList>
            <person name="Zapata L."/>
            <person name="Ding J."/>
            <person name="Willing E.M."/>
            <person name="Hartwig B."/>
            <person name="Bezdan D."/>
            <person name="Jiao W.B."/>
            <person name="Patel V."/>
            <person name="Velikkakam James G."/>
            <person name="Koornneef M."/>
            <person name="Ossowski S."/>
            <person name="Schneeberger K."/>
        </authorList>
    </citation>
    <scope>NUCLEOTIDE SEQUENCE [LARGE SCALE GENOMIC DNA]</scope>
    <source>
        <strain evidence="24">cv. Landsberg erecta</strain>
    </source>
</reference>
<evidence type="ECO:0000256" key="1">
    <source>
        <dbReference type="ARBA" id="ARBA00004251"/>
    </source>
</evidence>
<feature type="domain" description="Bulb-type lectin" evidence="21">
    <location>
        <begin position="27"/>
        <end position="180"/>
    </location>
</feature>
<keyword evidence="8" id="KW-0430">Lectin</keyword>